<accession>A0A2K3KME3</accession>
<protein>
    <submittedName>
        <fullName evidence="1">Uncharacterized protein</fullName>
    </submittedName>
</protein>
<dbReference type="AlphaFoldDB" id="A0A2K3KME3"/>
<comment type="caution">
    <text evidence="1">The sequence shown here is derived from an EMBL/GenBank/DDBJ whole genome shotgun (WGS) entry which is preliminary data.</text>
</comment>
<organism evidence="1 2">
    <name type="scientific">Trifolium pratense</name>
    <name type="common">Red clover</name>
    <dbReference type="NCBI Taxonomy" id="57577"/>
    <lineage>
        <taxon>Eukaryota</taxon>
        <taxon>Viridiplantae</taxon>
        <taxon>Streptophyta</taxon>
        <taxon>Embryophyta</taxon>
        <taxon>Tracheophyta</taxon>
        <taxon>Spermatophyta</taxon>
        <taxon>Magnoliopsida</taxon>
        <taxon>eudicotyledons</taxon>
        <taxon>Gunneridae</taxon>
        <taxon>Pentapetalae</taxon>
        <taxon>rosids</taxon>
        <taxon>fabids</taxon>
        <taxon>Fabales</taxon>
        <taxon>Fabaceae</taxon>
        <taxon>Papilionoideae</taxon>
        <taxon>50 kb inversion clade</taxon>
        <taxon>NPAAA clade</taxon>
        <taxon>Hologalegina</taxon>
        <taxon>IRL clade</taxon>
        <taxon>Trifolieae</taxon>
        <taxon>Trifolium</taxon>
    </lineage>
</organism>
<proteinExistence type="predicted"/>
<feature type="non-terminal residue" evidence="1">
    <location>
        <position position="1"/>
    </location>
</feature>
<reference evidence="1 2" key="1">
    <citation type="journal article" date="2014" name="Am. J. Bot.">
        <title>Genome assembly and annotation for red clover (Trifolium pratense; Fabaceae).</title>
        <authorList>
            <person name="Istvanek J."/>
            <person name="Jaros M."/>
            <person name="Krenek A."/>
            <person name="Repkova J."/>
        </authorList>
    </citation>
    <scope>NUCLEOTIDE SEQUENCE [LARGE SCALE GENOMIC DNA]</scope>
    <source>
        <strain evidence="2">cv. Tatra</strain>
        <tissue evidence="1">Young leaves</tissue>
    </source>
</reference>
<dbReference type="EMBL" id="ASHM01209162">
    <property type="protein sequence ID" value="PNX67422.1"/>
    <property type="molecule type" value="Genomic_DNA"/>
</dbReference>
<name>A0A2K3KME3_TRIPR</name>
<gene>
    <name evidence="1" type="ORF">L195_g063510</name>
</gene>
<evidence type="ECO:0000313" key="1">
    <source>
        <dbReference type="EMBL" id="PNX67422.1"/>
    </source>
</evidence>
<reference evidence="1 2" key="2">
    <citation type="journal article" date="2017" name="Front. Plant Sci.">
        <title>Gene Classification and Mining of Molecular Markers Useful in Red Clover (Trifolium pratense) Breeding.</title>
        <authorList>
            <person name="Istvanek J."/>
            <person name="Dluhosova J."/>
            <person name="Dluhos P."/>
            <person name="Patkova L."/>
            <person name="Nedelnik J."/>
            <person name="Repkova J."/>
        </authorList>
    </citation>
    <scope>NUCLEOTIDE SEQUENCE [LARGE SCALE GENOMIC DNA]</scope>
    <source>
        <strain evidence="2">cv. Tatra</strain>
        <tissue evidence="1">Young leaves</tissue>
    </source>
</reference>
<evidence type="ECO:0000313" key="2">
    <source>
        <dbReference type="Proteomes" id="UP000236291"/>
    </source>
</evidence>
<dbReference type="Proteomes" id="UP000236291">
    <property type="component" value="Unassembled WGS sequence"/>
</dbReference>
<sequence>INASDQMLKKASLSKEPTRLQYFGPE</sequence>